<dbReference type="Pfam" id="PF07690">
    <property type="entry name" value="MFS_1"/>
    <property type="match status" value="1"/>
</dbReference>
<keyword evidence="3" id="KW-1003">Cell membrane</keyword>
<feature type="transmembrane region" description="Helical" evidence="7">
    <location>
        <begin position="222"/>
        <end position="241"/>
    </location>
</feature>
<comment type="subcellular location">
    <subcellularLocation>
        <location evidence="1">Cell membrane</location>
        <topology evidence="1">Multi-pass membrane protein</topology>
    </subcellularLocation>
</comment>
<gene>
    <name evidence="8" type="ORF">SHEWBE_0361</name>
</gene>
<dbReference type="CDD" id="cd06173">
    <property type="entry name" value="MFS_MefA_like"/>
    <property type="match status" value="1"/>
</dbReference>
<accession>A0A330LZL0</accession>
<dbReference type="KEGG" id="sbk:SHEWBE_0361"/>
<evidence type="ECO:0000256" key="6">
    <source>
        <dbReference type="ARBA" id="ARBA00023136"/>
    </source>
</evidence>
<protein>
    <submittedName>
        <fullName evidence="8">MFS transporter</fullName>
    </submittedName>
</protein>
<evidence type="ECO:0000256" key="7">
    <source>
        <dbReference type="SAM" id="Phobius"/>
    </source>
</evidence>
<dbReference type="EMBL" id="LS483452">
    <property type="protein sequence ID" value="SQH74350.1"/>
    <property type="molecule type" value="Genomic_DNA"/>
</dbReference>
<keyword evidence="6 7" id="KW-0472">Membrane</keyword>
<evidence type="ECO:0000256" key="4">
    <source>
        <dbReference type="ARBA" id="ARBA00022692"/>
    </source>
</evidence>
<dbReference type="Proteomes" id="UP000250123">
    <property type="component" value="Chromosome SHEWBE"/>
</dbReference>
<reference evidence="9" key="1">
    <citation type="submission" date="2018-06" db="EMBL/GenBank/DDBJ databases">
        <authorList>
            <person name="Cea G.-C."/>
            <person name="William W."/>
        </authorList>
    </citation>
    <scope>NUCLEOTIDE SEQUENCE [LARGE SCALE GENOMIC DNA]</scope>
    <source>
        <strain evidence="9">DB21MT-2</strain>
    </source>
</reference>
<feature type="transmembrane region" description="Helical" evidence="7">
    <location>
        <begin position="327"/>
        <end position="352"/>
    </location>
</feature>
<evidence type="ECO:0000256" key="5">
    <source>
        <dbReference type="ARBA" id="ARBA00022989"/>
    </source>
</evidence>
<feature type="transmembrane region" description="Helical" evidence="7">
    <location>
        <begin position="46"/>
        <end position="70"/>
    </location>
</feature>
<dbReference type="AlphaFoldDB" id="A0A330LZL0"/>
<feature type="transmembrane region" description="Helical" evidence="7">
    <location>
        <begin position="288"/>
        <end position="307"/>
    </location>
</feature>
<evidence type="ECO:0000313" key="9">
    <source>
        <dbReference type="Proteomes" id="UP000250123"/>
    </source>
</evidence>
<dbReference type="GO" id="GO:0005886">
    <property type="term" value="C:plasma membrane"/>
    <property type="evidence" value="ECO:0007669"/>
    <property type="project" value="UniProtKB-SubCell"/>
</dbReference>
<keyword evidence="4 7" id="KW-0812">Transmembrane</keyword>
<proteinExistence type="predicted"/>
<dbReference type="OrthoDB" id="9803968at2"/>
<organism evidence="8 9">
    <name type="scientific">Shewanella benthica</name>
    <dbReference type="NCBI Taxonomy" id="43661"/>
    <lineage>
        <taxon>Bacteria</taxon>
        <taxon>Pseudomonadati</taxon>
        <taxon>Pseudomonadota</taxon>
        <taxon>Gammaproteobacteria</taxon>
        <taxon>Alteromonadales</taxon>
        <taxon>Shewanellaceae</taxon>
        <taxon>Shewanella</taxon>
    </lineage>
</organism>
<dbReference type="InterPro" id="IPR036259">
    <property type="entry name" value="MFS_trans_sf"/>
</dbReference>
<dbReference type="PANTHER" id="PTHR43266:SF2">
    <property type="entry name" value="MAJOR FACILITATOR SUPERFAMILY (MFS) PROFILE DOMAIN-CONTAINING PROTEIN"/>
    <property type="match status" value="1"/>
</dbReference>
<dbReference type="PANTHER" id="PTHR43266">
    <property type="entry name" value="MACROLIDE-EFFLUX PROTEIN"/>
    <property type="match status" value="1"/>
</dbReference>
<evidence type="ECO:0000256" key="2">
    <source>
        <dbReference type="ARBA" id="ARBA00022448"/>
    </source>
</evidence>
<dbReference type="Gene3D" id="1.20.1250.20">
    <property type="entry name" value="MFS general substrate transporter like domains"/>
    <property type="match status" value="1"/>
</dbReference>
<evidence type="ECO:0000313" key="8">
    <source>
        <dbReference type="EMBL" id="SQH74350.1"/>
    </source>
</evidence>
<feature type="transmembrane region" description="Helical" evidence="7">
    <location>
        <begin position="142"/>
        <end position="163"/>
    </location>
</feature>
<dbReference type="GO" id="GO:0022857">
    <property type="term" value="F:transmembrane transporter activity"/>
    <property type="evidence" value="ECO:0007669"/>
    <property type="project" value="InterPro"/>
</dbReference>
<evidence type="ECO:0000256" key="1">
    <source>
        <dbReference type="ARBA" id="ARBA00004651"/>
    </source>
</evidence>
<dbReference type="InterPro" id="IPR011701">
    <property type="entry name" value="MFS"/>
</dbReference>
<sequence>MILTRRFLPYFITQCLGALNDNVYKNILLLLVTYSQLASLPIDVNLFVNLAAGLFILPFFLFSAHAGLIADNIDKAILIRRLKLLEVIIMCCGAAAIVSQSYLIMLLLLFLMGTQSAFFGPVKYSLLPKVLKDIELVRGNAWVEMGTFISILIGTIVAGLIVASDYTNTLAAITVVSLASVGYISSRFIPSIPLSFEPKKLRFTPFSGSIASLNKARRTSSIWMAILAISWFWFLGATYLTQFPNFAKLHLHAGATVVSLLLALFSVGIAAGSFLCDRMSFKQVELGLLPFGLLGLTIFGIDLYWAVPDLNPVDVYTASSFIGESQHYRLMFDLFMVGASGGLFIVPLYAFIQARTKEGECAQAIAANNIMNALFMVMSAIFAIIFLGPMGGSILHLFLVLALANLVVGALMFIRLAELRLRLVTYLLARFIHPISVAQGDTLPKRGGAVLTGSSSSAKDLFLIQSLSIRPICFILRQPLGTGFLAKLLRTSGNVFESGLSQHGKADAGSQEYIEHLAKALANDELVYLCINDHLDVSDKLEGLLGSVPRLSISLQPLHPRGGKSVDKMASSRRIEVVLSQRVNIPLEND</sequence>
<dbReference type="SUPFAM" id="SSF103473">
    <property type="entry name" value="MFS general substrate transporter"/>
    <property type="match status" value="1"/>
</dbReference>
<feature type="transmembrane region" description="Helical" evidence="7">
    <location>
        <begin position="364"/>
        <end position="388"/>
    </location>
</feature>
<evidence type="ECO:0000256" key="3">
    <source>
        <dbReference type="ARBA" id="ARBA00022475"/>
    </source>
</evidence>
<keyword evidence="5 7" id="KW-1133">Transmembrane helix</keyword>
<feature type="transmembrane region" description="Helical" evidence="7">
    <location>
        <begin position="394"/>
        <end position="414"/>
    </location>
</feature>
<keyword evidence="2" id="KW-0813">Transport</keyword>
<name>A0A330LZL0_9GAMM</name>
<dbReference type="RefSeq" id="WP_112351112.1">
    <property type="nucleotide sequence ID" value="NZ_LS483452.1"/>
</dbReference>
<feature type="transmembrane region" description="Helical" evidence="7">
    <location>
        <begin position="253"/>
        <end position="276"/>
    </location>
</feature>